<feature type="region of interest" description="Disordered" evidence="1">
    <location>
        <begin position="34"/>
        <end position="81"/>
    </location>
</feature>
<feature type="compositionally biased region" description="Acidic residues" evidence="1">
    <location>
        <begin position="335"/>
        <end position="352"/>
    </location>
</feature>
<keyword evidence="3" id="KW-1185">Reference proteome</keyword>
<feature type="region of interest" description="Disordered" evidence="1">
    <location>
        <begin position="311"/>
        <end position="388"/>
    </location>
</feature>
<feature type="compositionally biased region" description="Polar residues" evidence="1">
    <location>
        <begin position="361"/>
        <end position="388"/>
    </location>
</feature>
<sequence length="388" mass="42148">MIDSGYGAPMYEGNMLGYSTVETILDDVSRQMASSNLSRRCSRGSTSQRPGTSMRVVKPNSASNSPRGSGGLARRRTVTTDASCRRRAVMTEHFAGGMVPTNDGSNTLKNNRPMSWHPSMGTQSIQQDLLPLSGCHAHAGFPAYDLPPTPAVYSGYTSPSSAFSPLSLPYTEYDQQQYMYQSNSQAFYPSAPSSTSYQAAPFDQLPQSYVTPANNADSAMYSHFDWSNFATNGFESSTAPPTPDNFLPIQHPETAFPSEDSIPYHPLSDSEDGEELIGMGLYDTPDLPKLPSSESQFDSYRALMMSQFLGSGYRNSESTGKGLKLEDAWAPPASDDGEEDDEDGEGEAEEEISVPPVEAPRSQQDPSIGTSNNPQGQYTQGYVQNGWL</sequence>
<evidence type="ECO:0000313" key="3">
    <source>
        <dbReference type="Proteomes" id="UP001629113"/>
    </source>
</evidence>
<evidence type="ECO:0000256" key="1">
    <source>
        <dbReference type="SAM" id="MobiDB-lite"/>
    </source>
</evidence>
<dbReference type="EMBL" id="JBFCZG010000004">
    <property type="protein sequence ID" value="KAL3423374.1"/>
    <property type="molecule type" value="Genomic_DNA"/>
</dbReference>
<dbReference type="Proteomes" id="UP001629113">
    <property type="component" value="Unassembled WGS sequence"/>
</dbReference>
<evidence type="ECO:0000313" key="2">
    <source>
        <dbReference type="EMBL" id="KAL3423374.1"/>
    </source>
</evidence>
<feature type="region of interest" description="Disordered" evidence="1">
    <location>
        <begin position="235"/>
        <end position="294"/>
    </location>
</feature>
<protein>
    <submittedName>
        <fullName evidence="2">Uncharacterized protein</fullName>
    </submittedName>
</protein>
<organism evidence="2 3">
    <name type="scientific">Phlyctema vagabunda</name>
    <dbReference type="NCBI Taxonomy" id="108571"/>
    <lineage>
        <taxon>Eukaryota</taxon>
        <taxon>Fungi</taxon>
        <taxon>Dikarya</taxon>
        <taxon>Ascomycota</taxon>
        <taxon>Pezizomycotina</taxon>
        <taxon>Leotiomycetes</taxon>
        <taxon>Helotiales</taxon>
        <taxon>Dermateaceae</taxon>
        <taxon>Phlyctema</taxon>
    </lineage>
</organism>
<accession>A0ABR4PJA9</accession>
<gene>
    <name evidence="2" type="ORF">PVAG01_05121</name>
</gene>
<name>A0ABR4PJA9_9HELO</name>
<reference evidence="2 3" key="1">
    <citation type="submission" date="2024-06" db="EMBL/GenBank/DDBJ databases">
        <title>Complete genome of Phlyctema vagabunda strain 19-DSS-EL-015.</title>
        <authorList>
            <person name="Fiorenzani C."/>
        </authorList>
    </citation>
    <scope>NUCLEOTIDE SEQUENCE [LARGE SCALE GENOMIC DNA]</scope>
    <source>
        <strain evidence="2 3">19-DSS-EL-015</strain>
    </source>
</reference>
<proteinExistence type="predicted"/>
<feature type="compositionally biased region" description="Polar residues" evidence="1">
    <location>
        <begin position="34"/>
        <end position="51"/>
    </location>
</feature>
<comment type="caution">
    <text evidence="2">The sequence shown here is derived from an EMBL/GenBank/DDBJ whole genome shotgun (WGS) entry which is preliminary data.</text>
</comment>